<evidence type="ECO:0000256" key="6">
    <source>
        <dbReference type="ARBA" id="ARBA00022989"/>
    </source>
</evidence>
<evidence type="ECO:0000313" key="9">
    <source>
        <dbReference type="EMBL" id="MCR9013779.1"/>
    </source>
</evidence>
<evidence type="ECO:0000256" key="5">
    <source>
        <dbReference type="ARBA" id="ARBA00022692"/>
    </source>
</evidence>
<evidence type="ECO:0000256" key="8">
    <source>
        <dbReference type="SAM" id="Phobius"/>
    </source>
</evidence>
<sequence length="497" mass="56066">MKIFTKPTNTQKHTLYGSGLFVVLFLVFAFWFPEAFREKLGLWTFHILEIFGTFNLLLGLGSVLILLAIAFSPFGKRKLGKEKPEYSWFSWIAMLYSTGMGAGLLLRAVQEPVFYYTHPPRESVLSQGEFALQYTFFHWGLTPWAFYGLFGLVIAYNLYEKNGTILSSSVLEKRFQKTIWATMMDILTIICTLLGVVAAVGLGSRQLLDAVAYWMALEEIPSNLTIWLVLLVCAVAMYSAFLGLSRGIKIISNVNIGLASLLLLFTWIVGSELMVVGMFFKSLGIYLLEFVPVSLNIGDQKVAHSFLTDWTFFYWAFWLAWAPFTGVFIARISKGRTIRQFITGTLIVPALGTFIWFTVFGSNAFGLIESGKTTAESFGSIYSALFNFFSLFPYPLFSNTVSTILVFTFLITSVDSAIYVLSMFTDEGKAEPMRRYRIFWGISIALFTVVVILLGKDSLLQSVSQLLIIFALPFSFLFVGMVFYFLISVIFEKNKEG</sequence>
<evidence type="ECO:0000256" key="3">
    <source>
        <dbReference type="ARBA" id="ARBA00022448"/>
    </source>
</evidence>
<reference evidence="9" key="1">
    <citation type="submission" date="2022-08" db="EMBL/GenBank/DDBJ databases">
        <authorList>
            <person name="Zhang D."/>
        </authorList>
    </citation>
    <scope>NUCLEOTIDE SEQUENCE</scope>
    <source>
        <strain evidence="9">XJ19-11</strain>
    </source>
</reference>
<comment type="subcellular location">
    <subcellularLocation>
        <location evidence="1">Cell membrane</location>
        <topology evidence="1">Multi-pass membrane protein</topology>
    </subcellularLocation>
</comment>
<name>A0A9X2P1F9_9BACT</name>
<dbReference type="EMBL" id="JANSUY010000001">
    <property type="protein sequence ID" value="MCR9013779.1"/>
    <property type="molecule type" value="Genomic_DNA"/>
</dbReference>
<feature type="transmembrane region" description="Helical" evidence="8">
    <location>
        <begin position="14"/>
        <end position="32"/>
    </location>
</feature>
<feature type="transmembrane region" description="Helical" evidence="8">
    <location>
        <begin position="52"/>
        <end position="74"/>
    </location>
</feature>
<keyword evidence="7 8" id="KW-0472">Membrane</keyword>
<feature type="transmembrane region" description="Helical" evidence="8">
    <location>
        <begin position="136"/>
        <end position="159"/>
    </location>
</feature>
<feature type="transmembrane region" description="Helical" evidence="8">
    <location>
        <begin position="179"/>
        <end position="204"/>
    </location>
</feature>
<feature type="transmembrane region" description="Helical" evidence="8">
    <location>
        <begin position="256"/>
        <end position="280"/>
    </location>
</feature>
<dbReference type="AlphaFoldDB" id="A0A9X2P1F9"/>
<feature type="transmembrane region" description="Helical" evidence="8">
    <location>
        <begin position="86"/>
        <end position="106"/>
    </location>
</feature>
<dbReference type="Pfam" id="PF02028">
    <property type="entry name" value="BCCT"/>
    <property type="match status" value="1"/>
</dbReference>
<comment type="caution">
    <text evidence="9">The sequence shown here is derived from an EMBL/GenBank/DDBJ whole genome shotgun (WGS) entry which is preliminary data.</text>
</comment>
<comment type="similarity">
    <text evidence="2">Belongs to the BCCT transporter (TC 2.A.15) family.</text>
</comment>
<dbReference type="PANTHER" id="PTHR30047:SF7">
    <property type="entry name" value="HIGH-AFFINITY CHOLINE TRANSPORT PROTEIN"/>
    <property type="match status" value="1"/>
</dbReference>
<keyword evidence="10" id="KW-1185">Reference proteome</keyword>
<feature type="transmembrane region" description="Helical" evidence="8">
    <location>
        <begin position="436"/>
        <end position="454"/>
    </location>
</feature>
<feature type="transmembrane region" description="Helical" evidence="8">
    <location>
        <begin position="224"/>
        <end position="244"/>
    </location>
</feature>
<evidence type="ECO:0000256" key="2">
    <source>
        <dbReference type="ARBA" id="ARBA00005658"/>
    </source>
</evidence>
<keyword evidence="3" id="KW-0813">Transport</keyword>
<accession>A0A9X2P1F9</accession>
<dbReference type="GO" id="GO:0022857">
    <property type="term" value="F:transmembrane transporter activity"/>
    <property type="evidence" value="ECO:0007669"/>
    <property type="project" value="InterPro"/>
</dbReference>
<keyword evidence="6 8" id="KW-1133">Transmembrane helix</keyword>
<evidence type="ECO:0000256" key="1">
    <source>
        <dbReference type="ARBA" id="ARBA00004651"/>
    </source>
</evidence>
<protein>
    <submittedName>
        <fullName evidence="9">BCCT family transporter</fullName>
    </submittedName>
</protein>
<proteinExistence type="inferred from homology"/>
<keyword evidence="4" id="KW-1003">Cell membrane</keyword>
<evidence type="ECO:0000313" key="10">
    <source>
        <dbReference type="Proteomes" id="UP001142175"/>
    </source>
</evidence>
<feature type="transmembrane region" description="Helical" evidence="8">
    <location>
        <begin position="341"/>
        <end position="359"/>
    </location>
</feature>
<dbReference type="GO" id="GO:0005886">
    <property type="term" value="C:plasma membrane"/>
    <property type="evidence" value="ECO:0007669"/>
    <property type="project" value="UniProtKB-SubCell"/>
</dbReference>
<feature type="transmembrane region" description="Helical" evidence="8">
    <location>
        <begin position="466"/>
        <end position="491"/>
    </location>
</feature>
<gene>
    <name evidence="9" type="ORF">NU887_01965</name>
</gene>
<feature type="transmembrane region" description="Helical" evidence="8">
    <location>
        <begin position="312"/>
        <end position="329"/>
    </location>
</feature>
<dbReference type="InterPro" id="IPR000060">
    <property type="entry name" value="BCCT_transptr"/>
</dbReference>
<dbReference type="Proteomes" id="UP001142175">
    <property type="component" value="Unassembled WGS sequence"/>
</dbReference>
<evidence type="ECO:0000256" key="4">
    <source>
        <dbReference type="ARBA" id="ARBA00022475"/>
    </source>
</evidence>
<feature type="transmembrane region" description="Helical" evidence="8">
    <location>
        <begin position="404"/>
        <end position="424"/>
    </location>
</feature>
<organism evidence="9 10">
    <name type="scientific">Aquiflexum gelatinilyticum</name>
    <dbReference type="NCBI Taxonomy" id="2961943"/>
    <lineage>
        <taxon>Bacteria</taxon>
        <taxon>Pseudomonadati</taxon>
        <taxon>Bacteroidota</taxon>
        <taxon>Cytophagia</taxon>
        <taxon>Cytophagales</taxon>
        <taxon>Cyclobacteriaceae</taxon>
        <taxon>Aquiflexum</taxon>
    </lineage>
</organism>
<evidence type="ECO:0000256" key="7">
    <source>
        <dbReference type="ARBA" id="ARBA00023136"/>
    </source>
</evidence>
<dbReference type="RefSeq" id="WP_258421673.1">
    <property type="nucleotide sequence ID" value="NZ_JANSUY010000001.1"/>
</dbReference>
<dbReference type="PANTHER" id="PTHR30047">
    <property type="entry name" value="HIGH-AFFINITY CHOLINE TRANSPORT PROTEIN-RELATED"/>
    <property type="match status" value="1"/>
</dbReference>
<keyword evidence="5 8" id="KW-0812">Transmembrane</keyword>